<protein>
    <submittedName>
        <fullName evidence="2">Uncharacterized protein</fullName>
    </submittedName>
</protein>
<gene>
    <name evidence="2" type="primary">P0677G01.18</name>
</gene>
<evidence type="ECO:0000256" key="1">
    <source>
        <dbReference type="SAM" id="MobiDB-lite"/>
    </source>
</evidence>
<reference evidence="3" key="2">
    <citation type="journal article" date="2008" name="Nucleic Acids Res.">
        <title>The rice annotation project database (RAP-DB): 2008 update.</title>
        <authorList>
            <consortium name="The rice annotation project (RAP)"/>
        </authorList>
    </citation>
    <scope>GENOME REANNOTATION</scope>
    <source>
        <strain evidence="3">cv. Nipponbare</strain>
    </source>
</reference>
<name>Q6K5M7_ORYSJ</name>
<evidence type="ECO:0000313" key="3">
    <source>
        <dbReference type="Proteomes" id="UP000000763"/>
    </source>
</evidence>
<evidence type="ECO:0000313" key="2">
    <source>
        <dbReference type="EMBL" id="BAD22098.1"/>
    </source>
</evidence>
<feature type="compositionally biased region" description="Basic residues" evidence="1">
    <location>
        <begin position="17"/>
        <end position="27"/>
    </location>
</feature>
<feature type="compositionally biased region" description="Basic residues" evidence="1">
    <location>
        <begin position="41"/>
        <end position="50"/>
    </location>
</feature>
<organism evidence="2 3">
    <name type="scientific">Oryza sativa subsp. japonica</name>
    <name type="common">Rice</name>
    <dbReference type="NCBI Taxonomy" id="39947"/>
    <lineage>
        <taxon>Eukaryota</taxon>
        <taxon>Viridiplantae</taxon>
        <taxon>Streptophyta</taxon>
        <taxon>Embryophyta</taxon>
        <taxon>Tracheophyta</taxon>
        <taxon>Spermatophyta</taxon>
        <taxon>Magnoliopsida</taxon>
        <taxon>Liliopsida</taxon>
        <taxon>Poales</taxon>
        <taxon>Poaceae</taxon>
        <taxon>BOP clade</taxon>
        <taxon>Oryzoideae</taxon>
        <taxon>Oryzeae</taxon>
        <taxon>Oryzinae</taxon>
        <taxon>Oryza</taxon>
        <taxon>Oryza sativa</taxon>
    </lineage>
</organism>
<proteinExistence type="predicted"/>
<dbReference type="Proteomes" id="UP000000763">
    <property type="component" value="Chromosome 2"/>
</dbReference>
<dbReference type="AlphaFoldDB" id="Q6K5M7"/>
<reference evidence="3" key="1">
    <citation type="journal article" date="2005" name="Nature">
        <title>The map-based sequence of the rice genome.</title>
        <authorList>
            <consortium name="International rice genome sequencing project (IRGSP)"/>
            <person name="Matsumoto T."/>
            <person name="Wu J."/>
            <person name="Kanamori H."/>
            <person name="Katayose Y."/>
            <person name="Fujisawa M."/>
            <person name="Namiki N."/>
            <person name="Mizuno H."/>
            <person name="Yamamoto K."/>
            <person name="Antonio B.A."/>
            <person name="Baba T."/>
            <person name="Sakata K."/>
            <person name="Nagamura Y."/>
            <person name="Aoki H."/>
            <person name="Arikawa K."/>
            <person name="Arita K."/>
            <person name="Bito T."/>
            <person name="Chiden Y."/>
            <person name="Fujitsuka N."/>
            <person name="Fukunaka R."/>
            <person name="Hamada M."/>
            <person name="Harada C."/>
            <person name="Hayashi A."/>
            <person name="Hijishita S."/>
            <person name="Honda M."/>
            <person name="Hosokawa S."/>
            <person name="Ichikawa Y."/>
            <person name="Idonuma A."/>
            <person name="Iijima M."/>
            <person name="Ikeda M."/>
            <person name="Ikeno M."/>
            <person name="Ito K."/>
            <person name="Ito S."/>
            <person name="Ito T."/>
            <person name="Ito Y."/>
            <person name="Ito Y."/>
            <person name="Iwabuchi A."/>
            <person name="Kamiya K."/>
            <person name="Karasawa W."/>
            <person name="Kurita K."/>
            <person name="Katagiri S."/>
            <person name="Kikuta A."/>
            <person name="Kobayashi H."/>
            <person name="Kobayashi N."/>
            <person name="Machita K."/>
            <person name="Maehara T."/>
            <person name="Masukawa M."/>
            <person name="Mizubayashi T."/>
            <person name="Mukai Y."/>
            <person name="Nagasaki H."/>
            <person name="Nagata Y."/>
            <person name="Naito S."/>
            <person name="Nakashima M."/>
            <person name="Nakama Y."/>
            <person name="Nakamichi Y."/>
            <person name="Nakamura M."/>
            <person name="Meguro A."/>
            <person name="Negishi M."/>
            <person name="Ohta I."/>
            <person name="Ohta T."/>
            <person name="Okamoto M."/>
            <person name="Ono N."/>
            <person name="Saji S."/>
            <person name="Sakaguchi M."/>
            <person name="Sakai K."/>
            <person name="Shibata M."/>
            <person name="Shimokawa T."/>
            <person name="Song J."/>
            <person name="Takazaki Y."/>
            <person name="Terasawa K."/>
            <person name="Tsugane M."/>
            <person name="Tsuji K."/>
            <person name="Ueda S."/>
            <person name="Waki K."/>
            <person name="Yamagata H."/>
            <person name="Yamamoto M."/>
            <person name="Yamamoto S."/>
            <person name="Yamane H."/>
            <person name="Yoshiki S."/>
            <person name="Yoshihara R."/>
            <person name="Yukawa K."/>
            <person name="Zhong H."/>
            <person name="Yano M."/>
            <person name="Yuan Q."/>
            <person name="Ouyang S."/>
            <person name="Liu J."/>
            <person name="Jones K.M."/>
            <person name="Gansberger K."/>
            <person name="Moffat K."/>
            <person name="Hill J."/>
            <person name="Bera J."/>
            <person name="Fadrosh D."/>
            <person name="Jin S."/>
            <person name="Johri S."/>
            <person name="Kim M."/>
            <person name="Overton L."/>
            <person name="Reardon M."/>
            <person name="Tsitrin T."/>
            <person name="Vuong H."/>
            <person name="Weaver B."/>
            <person name="Ciecko A."/>
            <person name="Tallon L."/>
            <person name="Jackson J."/>
            <person name="Pai G."/>
            <person name="Aken S.V."/>
            <person name="Utterback T."/>
            <person name="Reidmuller S."/>
            <person name="Feldblyum T."/>
            <person name="Hsiao J."/>
            <person name="Zismann V."/>
            <person name="Iobst S."/>
            <person name="de Vazeille A.R."/>
            <person name="Buell C.R."/>
            <person name="Ying K."/>
            <person name="Li Y."/>
            <person name="Lu T."/>
            <person name="Huang Y."/>
            <person name="Zhao Q."/>
            <person name="Feng Q."/>
            <person name="Zhang L."/>
            <person name="Zhu J."/>
            <person name="Weng Q."/>
            <person name="Mu J."/>
            <person name="Lu Y."/>
            <person name="Fan D."/>
            <person name="Liu Y."/>
            <person name="Guan J."/>
            <person name="Zhang Y."/>
            <person name="Yu S."/>
            <person name="Liu X."/>
            <person name="Zhang Y."/>
            <person name="Hong G."/>
            <person name="Han B."/>
            <person name="Choisne N."/>
            <person name="Demange N."/>
            <person name="Orjeda G."/>
            <person name="Samain S."/>
            <person name="Cattolico L."/>
            <person name="Pelletier E."/>
            <person name="Couloux A."/>
            <person name="Segurens B."/>
            <person name="Wincker P."/>
            <person name="D'Hont A."/>
            <person name="Scarpelli C."/>
            <person name="Weissenbach J."/>
            <person name="Salanoubat M."/>
            <person name="Quetier F."/>
            <person name="Yu Y."/>
            <person name="Kim H.R."/>
            <person name="Rambo T."/>
            <person name="Currie J."/>
            <person name="Collura K."/>
            <person name="Luo M."/>
            <person name="Yang T."/>
            <person name="Ammiraju J.S.S."/>
            <person name="Engler F."/>
            <person name="Soderlund C."/>
            <person name="Wing R.A."/>
            <person name="Palmer L.E."/>
            <person name="de la Bastide M."/>
            <person name="Spiegel L."/>
            <person name="Nascimento L."/>
            <person name="Zutavern T."/>
            <person name="O'Shaughnessy A."/>
            <person name="Dike S."/>
            <person name="Dedhia N."/>
            <person name="Preston R."/>
            <person name="Balija V."/>
            <person name="McCombie W.R."/>
            <person name="Chow T."/>
            <person name="Chen H."/>
            <person name="Chung M."/>
            <person name="Chen C."/>
            <person name="Shaw J."/>
            <person name="Wu H."/>
            <person name="Hsiao K."/>
            <person name="Chao Y."/>
            <person name="Chu M."/>
            <person name="Cheng C."/>
            <person name="Hour A."/>
            <person name="Lee P."/>
            <person name="Lin S."/>
            <person name="Lin Y."/>
            <person name="Liou J."/>
            <person name="Liu S."/>
            <person name="Hsing Y."/>
            <person name="Raghuvanshi S."/>
            <person name="Mohanty A."/>
            <person name="Bharti A.K."/>
            <person name="Gaur A."/>
            <person name="Gupta V."/>
            <person name="Kumar D."/>
            <person name="Ravi V."/>
            <person name="Vij S."/>
            <person name="Kapur A."/>
            <person name="Khurana P."/>
            <person name="Khurana P."/>
            <person name="Khurana J.P."/>
            <person name="Tyagi A.K."/>
            <person name="Gaikwad K."/>
            <person name="Singh A."/>
            <person name="Dalal V."/>
            <person name="Srivastava S."/>
            <person name="Dixit A."/>
            <person name="Pal A.K."/>
            <person name="Ghazi I.A."/>
            <person name="Yadav M."/>
            <person name="Pandit A."/>
            <person name="Bhargava A."/>
            <person name="Sureshbabu K."/>
            <person name="Batra K."/>
            <person name="Sharma T.R."/>
            <person name="Mohapatra T."/>
            <person name="Singh N.K."/>
            <person name="Messing J."/>
            <person name="Nelson A.B."/>
            <person name="Fuks G."/>
            <person name="Kavchok S."/>
            <person name="Keizer G."/>
            <person name="Linton E."/>
            <person name="Llaca V."/>
            <person name="Song R."/>
            <person name="Tanyolac B."/>
            <person name="Young S."/>
            <person name="Ho-Il K."/>
            <person name="Hahn J.H."/>
            <person name="Sangsakoo G."/>
            <person name="Vanavichit A."/>
            <person name="de Mattos Luiz.A.T."/>
            <person name="Zimmer P.D."/>
            <person name="Malone G."/>
            <person name="Dellagostin O."/>
            <person name="de Oliveira A.C."/>
            <person name="Bevan M."/>
            <person name="Bancroft I."/>
            <person name="Minx P."/>
            <person name="Cordum H."/>
            <person name="Wilson R."/>
            <person name="Cheng Z."/>
            <person name="Jin W."/>
            <person name="Jiang J."/>
            <person name="Leong S.A."/>
            <person name="Iwama H."/>
            <person name="Gojobori T."/>
            <person name="Itoh T."/>
            <person name="Niimura Y."/>
            <person name="Fujii Y."/>
            <person name="Habara T."/>
            <person name="Sakai H."/>
            <person name="Sato Y."/>
            <person name="Wilson G."/>
            <person name="Kumar K."/>
            <person name="McCouch S."/>
            <person name="Juretic N."/>
            <person name="Hoen D."/>
            <person name="Wright S."/>
            <person name="Bruskiewich R."/>
            <person name="Bureau T."/>
            <person name="Miyao A."/>
            <person name="Hirochika H."/>
            <person name="Nishikawa T."/>
            <person name="Kadowaki K."/>
            <person name="Sugiura M."/>
            <person name="Burr B."/>
            <person name="Sasaki T."/>
        </authorList>
    </citation>
    <scope>NUCLEOTIDE SEQUENCE [LARGE SCALE GENOMIC DNA]</scope>
    <source>
        <strain evidence="3">cv. Nipponbare</strain>
    </source>
</reference>
<feature type="region of interest" description="Disordered" evidence="1">
    <location>
        <begin position="1"/>
        <end position="51"/>
    </location>
</feature>
<dbReference type="EMBL" id="AP005322">
    <property type="protein sequence ID" value="BAD22098.1"/>
    <property type="molecule type" value="Genomic_DNA"/>
</dbReference>
<sequence length="73" mass="7962">MARAPTEGAGHGEAHRRAVRTGFSRRKAAAERRTAWPSGLRTRRQRRRGSARWLAATGAAVAAAERRVTALGR</sequence>
<accession>Q6K5M7</accession>